<organism evidence="1 2">
    <name type="scientific">Cardiobacterium hominis</name>
    <dbReference type="NCBI Taxonomy" id="2718"/>
    <lineage>
        <taxon>Bacteria</taxon>
        <taxon>Pseudomonadati</taxon>
        <taxon>Pseudomonadota</taxon>
        <taxon>Gammaproteobacteria</taxon>
        <taxon>Cardiobacteriales</taxon>
        <taxon>Cardiobacteriaceae</taxon>
        <taxon>Cardiobacterium</taxon>
    </lineage>
</organism>
<evidence type="ECO:0000313" key="2">
    <source>
        <dbReference type="Proteomes" id="UP000190837"/>
    </source>
</evidence>
<sequence length="313" mass="34661">MQLPIFNRLAHSRRVLLAGCGGGYDVASAIPLWHYLRAQGKTVVFANLSFTQLDFTDCAQPSPGCYRIDDTPAPMPYFPEKHLYDWLKQQGETAPQIYAYSNRLGVQPLRAAYRYLREEHRLDTLILVDGGTDSLMRGDETGVGTLVEDSLSVIAAAGADYPAAYLSINAFGIEQGLDHYPLLHNIADLTALGAYLGSHSLSAEMPEGAAYLDLIHTLNERLPSHKSIINNAIASAMRGVFGDYHSSARTRGSEQFINPLMPLYWYFDLSAVAARLTFRAAVETSQNMDEYLAAYLAARAAQPRRTERRDLPI</sequence>
<accession>A0A1C3H3E6</accession>
<name>A0A1C3H3E6_9GAMM</name>
<dbReference type="EMBL" id="FKLO01000036">
    <property type="protein sequence ID" value="SAM61399.1"/>
    <property type="molecule type" value="Genomic_DNA"/>
</dbReference>
<dbReference type="Pfam" id="PF06626">
    <property type="entry name" value="DUF1152"/>
    <property type="match status" value="1"/>
</dbReference>
<reference evidence="2" key="1">
    <citation type="submission" date="2016-04" db="EMBL/GenBank/DDBJ databases">
        <authorList>
            <person name="Tagini F."/>
        </authorList>
    </citation>
    <scope>NUCLEOTIDE SEQUENCE [LARGE SCALE GENOMIC DNA]</scope>
    <source>
        <strain evidence="2">CHUV0807</strain>
    </source>
</reference>
<dbReference type="InterPro" id="IPR010581">
    <property type="entry name" value="DUF1152"/>
</dbReference>
<dbReference type="Proteomes" id="UP000190837">
    <property type="component" value="Unassembled WGS sequence"/>
</dbReference>
<evidence type="ECO:0008006" key="3">
    <source>
        <dbReference type="Google" id="ProtNLM"/>
    </source>
</evidence>
<evidence type="ECO:0000313" key="1">
    <source>
        <dbReference type="EMBL" id="SAM61399.1"/>
    </source>
</evidence>
<dbReference type="AlphaFoldDB" id="A0A1C3H3E6"/>
<protein>
    <recommendedName>
        <fullName evidence="3">DUF1152 domain-containing protein</fullName>
    </recommendedName>
</protein>
<proteinExistence type="predicted"/>
<dbReference type="RefSeq" id="WP_079540004.1">
    <property type="nucleotide sequence ID" value="NZ_CP171111.1"/>
</dbReference>
<gene>
    <name evidence="1" type="ORF">CHUV0807_0896</name>
</gene>